<evidence type="ECO:0000313" key="2">
    <source>
        <dbReference type="EMBL" id="HIV02152.1"/>
    </source>
</evidence>
<accession>A0A9D1NGG2</accession>
<name>A0A9D1NGG2_9FIRM</name>
<organism evidence="2 3">
    <name type="scientific">Candidatus Aphodoplasma excrementigallinarum</name>
    <dbReference type="NCBI Taxonomy" id="2840673"/>
    <lineage>
        <taxon>Bacteria</taxon>
        <taxon>Bacillati</taxon>
        <taxon>Bacillota</taxon>
        <taxon>Clostridia</taxon>
        <taxon>Eubacteriales</taxon>
        <taxon>Candidatus Aphodoplasma</taxon>
    </lineage>
</organism>
<comment type="caution">
    <text evidence="2">The sequence shown here is derived from an EMBL/GenBank/DDBJ whole genome shotgun (WGS) entry which is preliminary data.</text>
</comment>
<reference evidence="2" key="1">
    <citation type="submission" date="2020-10" db="EMBL/GenBank/DDBJ databases">
        <authorList>
            <person name="Gilroy R."/>
        </authorList>
    </citation>
    <scope>NUCLEOTIDE SEQUENCE</scope>
    <source>
        <strain evidence="2">4920</strain>
    </source>
</reference>
<dbReference type="InterPro" id="IPR036412">
    <property type="entry name" value="HAD-like_sf"/>
</dbReference>
<feature type="transmembrane region" description="Helical" evidence="1">
    <location>
        <begin position="30"/>
        <end position="50"/>
    </location>
</feature>
<evidence type="ECO:0000256" key="1">
    <source>
        <dbReference type="SAM" id="Phobius"/>
    </source>
</evidence>
<dbReference type="EMBL" id="DVOF01000032">
    <property type="protein sequence ID" value="HIV02152.1"/>
    <property type="molecule type" value="Genomic_DNA"/>
</dbReference>
<dbReference type="AlphaFoldDB" id="A0A9D1NGG2"/>
<dbReference type="Gene3D" id="1.20.1440.100">
    <property type="entry name" value="SG protein - dephosphorylation function"/>
    <property type="match status" value="1"/>
</dbReference>
<protein>
    <submittedName>
        <fullName evidence="2">HAD-IB family phosphatase</fullName>
    </submittedName>
</protein>
<dbReference type="InterPro" id="IPR023214">
    <property type="entry name" value="HAD_sf"/>
</dbReference>
<dbReference type="Pfam" id="PF12710">
    <property type="entry name" value="HAD"/>
    <property type="match status" value="1"/>
</dbReference>
<keyword evidence="1" id="KW-1133">Transmembrane helix</keyword>
<dbReference type="Proteomes" id="UP000886743">
    <property type="component" value="Unassembled WGS sequence"/>
</dbReference>
<keyword evidence="1" id="KW-0472">Membrane</keyword>
<sequence>MNVYDFDNTIYDGDSTAHFYFYCVRRFPSVLLWLPYQGGAFLLYLLGIYTKTQFKERFYRFFRSVPEIEAVVERFWDDKQGRIKAWYRANQRPDDVVISASPEFLLRPVCERLGISHLIASRVDARTGKYDGLNCYGEEKAVRFRAEMPGYKVENFYSDSRSDTPMARLASGQAYLVLGERLVKWDGRA</sequence>
<evidence type="ECO:0000313" key="3">
    <source>
        <dbReference type="Proteomes" id="UP000886743"/>
    </source>
</evidence>
<dbReference type="NCBIfam" id="TIGR01488">
    <property type="entry name" value="HAD-SF-IB"/>
    <property type="match status" value="1"/>
</dbReference>
<gene>
    <name evidence="2" type="ORF">IAC74_01155</name>
</gene>
<proteinExistence type="predicted"/>
<keyword evidence="1" id="KW-0812">Transmembrane</keyword>
<dbReference type="Gene3D" id="3.40.50.1000">
    <property type="entry name" value="HAD superfamily/HAD-like"/>
    <property type="match status" value="1"/>
</dbReference>
<dbReference type="SUPFAM" id="SSF56784">
    <property type="entry name" value="HAD-like"/>
    <property type="match status" value="1"/>
</dbReference>
<reference evidence="2" key="2">
    <citation type="journal article" date="2021" name="PeerJ">
        <title>Extensive microbial diversity within the chicken gut microbiome revealed by metagenomics and culture.</title>
        <authorList>
            <person name="Gilroy R."/>
            <person name="Ravi A."/>
            <person name="Getino M."/>
            <person name="Pursley I."/>
            <person name="Horton D.L."/>
            <person name="Alikhan N.F."/>
            <person name="Baker D."/>
            <person name="Gharbi K."/>
            <person name="Hall N."/>
            <person name="Watson M."/>
            <person name="Adriaenssens E.M."/>
            <person name="Foster-Nyarko E."/>
            <person name="Jarju S."/>
            <person name="Secka A."/>
            <person name="Antonio M."/>
            <person name="Oren A."/>
            <person name="Chaudhuri R.R."/>
            <person name="La Ragione R."/>
            <person name="Hildebrand F."/>
            <person name="Pallen M.J."/>
        </authorList>
    </citation>
    <scope>NUCLEOTIDE SEQUENCE</scope>
    <source>
        <strain evidence="2">4920</strain>
    </source>
</reference>